<evidence type="ECO:0000256" key="1">
    <source>
        <dbReference type="ARBA" id="ARBA00004395"/>
    </source>
</evidence>
<keyword evidence="8" id="KW-1185">Reference proteome</keyword>
<evidence type="ECO:0000256" key="2">
    <source>
        <dbReference type="ARBA" id="ARBA00020974"/>
    </source>
</evidence>
<dbReference type="PANTHER" id="PTHR13228:SF3">
    <property type="entry name" value="CONSERVED OLIGOMERIC GOLGI COMPLEX SUBUNIT 5"/>
    <property type="match status" value="1"/>
</dbReference>
<gene>
    <name evidence="7" type="ORF">CPB83DRAFT_875637</name>
</gene>
<dbReference type="Proteomes" id="UP000807306">
    <property type="component" value="Unassembled WGS sequence"/>
</dbReference>
<dbReference type="GO" id="GO:0006891">
    <property type="term" value="P:intra-Golgi vesicle-mediated transport"/>
    <property type="evidence" value="ECO:0007669"/>
    <property type="project" value="InterPro"/>
</dbReference>
<dbReference type="InterPro" id="IPR048485">
    <property type="entry name" value="COG5_helical"/>
</dbReference>
<evidence type="ECO:0000259" key="5">
    <source>
        <dbReference type="Pfam" id="PF10392"/>
    </source>
</evidence>
<name>A0A9P6EI19_9AGAR</name>
<dbReference type="GO" id="GO:0000139">
    <property type="term" value="C:Golgi membrane"/>
    <property type="evidence" value="ECO:0007669"/>
    <property type="project" value="UniProtKB-SubCell"/>
</dbReference>
<dbReference type="OrthoDB" id="18786at2759"/>
<dbReference type="EMBL" id="MU157847">
    <property type="protein sequence ID" value="KAF9529273.1"/>
    <property type="molecule type" value="Genomic_DNA"/>
</dbReference>
<protein>
    <recommendedName>
        <fullName evidence="2">Conserved oligomeric Golgi complex subunit 5</fullName>
    </recommendedName>
</protein>
<evidence type="ECO:0000256" key="4">
    <source>
        <dbReference type="ARBA" id="ARBA00023136"/>
    </source>
</evidence>
<dbReference type="Pfam" id="PF20649">
    <property type="entry name" value="COG5_C"/>
    <property type="match status" value="1"/>
</dbReference>
<evidence type="ECO:0000259" key="6">
    <source>
        <dbReference type="Pfam" id="PF20649"/>
    </source>
</evidence>
<comment type="caution">
    <text evidence="7">The sequence shown here is derived from an EMBL/GenBank/DDBJ whole genome shotgun (WGS) entry which is preliminary data.</text>
</comment>
<comment type="subcellular location">
    <subcellularLocation>
        <location evidence="1">Golgi apparatus membrane</location>
        <topology evidence="1">Peripheral membrane protein</topology>
    </subcellularLocation>
</comment>
<keyword evidence="4" id="KW-0472">Membrane</keyword>
<feature type="domain" description="Conserved oligomeric Golgi complex subunit 5 helical" evidence="6">
    <location>
        <begin position="231"/>
        <end position="446"/>
    </location>
</feature>
<keyword evidence="3" id="KW-0333">Golgi apparatus</keyword>
<dbReference type="InterPro" id="IPR019465">
    <property type="entry name" value="Cog5"/>
</dbReference>
<dbReference type="InterPro" id="IPR049176">
    <property type="entry name" value="COG5_N"/>
</dbReference>
<dbReference type="AlphaFoldDB" id="A0A9P6EI19"/>
<evidence type="ECO:0000256" key="3">
    <source>
        <dbReference type="ARBA" id="ARBA00023034"/>
    </source>
</evidence>
<accession>A0A9P6EI19</accession>
<dbReference type="Pfam" id="PF10392">
    <property type="entry name" value="COG5_N"/>
    <property type="match status" value="1"/>
</dbReference>
<organism evidence="7 8">
    <name type="scientific">Crepidotus variabilis</name>
    <dbReference type="NCBI Taxonomy" id="179855"/>
    <lineage>
        <taxon>Eukaryota</taxon>
        <taxon>Fungi</taxon>
        <taxon>Dikarya</taxon>
        <taxon>Basidiomycota</taxon>
        <taxon>Agaricomycotina</taxon>
        <taxon>Agaricomycetes</taxon>
        <taxon>Agaricomycetidae</taxon>
        <taxon>Agaricales</taxon>
        <taxon>Agaricineae</taxon>
        <taxon>Crepidotaceae</taxon>
        <taxon>Crepidotus</taxon>
    </lineage>
</organism>
<reference evidence="7" key="1">
    <citation type="submission" date="2020-11" db="EMBL/GenBank/DDBJ databases">
        <authorList>
            <consortium name="DOE Joint Genome Institute"/>
            <person name="Ahrendt S."/>
            <person name="Riley R."/>
            <person name="Andreopoulos W."/>
            <person name="Labutti K."/>
            <person name="Pangilinan J."/>
            <person name="Ruiz-Duenas F.J."/>
            <person name="Barrasa J.M."/>
            <person name="Sanchez-Garcia M."/>
            <person name="Camarero S."/>
            <person name="Miyauchi S."/>
            <person name="Serrano A."/>
            <person name="Linde D."/>
            <person name="Babiker R."/>
            <person name="Drula E."/>
            <person name="Ayuso-Fernandez I."/>
            <person name="Pacheco R."/>
            <person name="Padilla G."/>
            <person name="Ferreira P."/>
            <person name="Barriuso J."/>
            <person name="Kellner H."/>
            <person name="Castanera R."/>
            <person name="Alfaro M."/>
            <person name="Ramirez L."/>
            <person name="Pisabarro A.G."/>
            <person name="Kuo A."/>
            <person name="Tritt A."/>
            <person name="Lipzen A."/>
            <person name="He G."/>
            <person name="Yan M."/>
            <person name="Ng V."/>
            <person name="Cullen D."/>
            <person name="Martin F."/>
            <person name="Rosso M.-N."/>
            <person name="Henrissat B."/>
            <person name="Hibbett D."/>
            <person name="Martinez A.T."/>
            <person name="Grigoriev I.V."/>
        </authorList>
    </citation>
    <scope>NUCLEOTIDE SEQUENCE</scope>
    <source>
        <strain evidence="7">CBS 506.95</strain>
    </source>
</reference>
<feature type="domain" description="Conserved oligomeric Golgi complex subunit 5 N-terminal" evidence="5">
    <location>
        <begin position="8"/>
        <end position="159"/>
    </location>
</feature>
<proteinExistence type="predicted"/>
<evidence type="ECO:0000313" key="8">
    <source>
        <dbReference type="Proteomes" id="UP000807306"/>
    </source>
</evidence>
<evidence type="ECO:0000313" key="7">
    <source>
        <dbReference type="EMBL" id="KAF9529273.1"/>
    </source>
</evidence>
<dbReference type="GO" id="GO:0017119">
    <property type="term" value="C:Golgi transport complex"/>
    <property type="evidence" value="ECO:0007669"/>
    <property type="project" value="InterPro"/>
</dbReference>
<dbReference type="PANTHER" id="PTHR13228">
    <property type="entry name" value="CONSERVED OLIGOMERIC GOLGI COMPLEX COMPONENT 5"/>
    <property type="match status" value="1"/>
</dbReference>
<sequence>MSSADYSVFAAPGFDPNEYANAILASDTYPPSDPKLSGKGSSLHTKSATQDSIAKEDISMAISKLTFGIDDVSKQIRNLVTAHHEDLLVQASNANALSGALVSVRSGLTDLDSSVEKLRVKVHVPYENLQTSVDRLQKCQQASDLLRRTSRFVTLARRLQVQMNEIKGIKDPNNGETAGLATANVVHGKDIEDEKERAIAKAALSIAELGSLLTGPESGKDTPRDEPPVTLNSIKVVAAHEAFIDDAKSIITVEMETMVLKGLTTLNQTLLASSLQTAYNLRVLPNLVQSLLVDLSQAVEDRIRSTFDLNKISKDIGKEPMSAGHPSSPQTYRSRIRTEPTNITAPQFSVALWSRLEAMFQEMADCCIKVYALEKVLKMKKDSTTHVVFLDEAMTLLENKPSATFWASLARSLQRHFQDSSKGSSFLQQTLTSGYPRLLRLFHDFFAKIAVHTDTIYSDTYQSPESILLLRSIATIETLYLSKSSNKINEAVTQAFSGGARSPPGAMEGTNIARTIVNELDSARFDPLLVKAIAKSAASCLGNIQSRLDSMVSRDRSATSLSGTQATPQQVTNASLANFCYQMWQRLSRLHQEHTSTVYTSLEVSIESLRNTFEQIVEPLTAVMRRESSAVLAKLHRLDFAKAVEPGMGGSSFYIKELTEKLSFIKSEILSRYSLGDYGRTWVTSVVKYVMRTFVLHISIVAPLGESGKLQMASDMTGLEFALNAFISDPSHNRRGGGLESVGDEYRVLRAMKQLFFLDNKELASSNQTTGLPPLIVLHHILVRSPIPLPHKLHGWQEAEYVRWVDEHSEEECWSLVEGGLSHWEKVSESEGKDLSDALEYVDLAQKVLKNAQSRPK</sequence>